<accession>A0ABT7IWJ8</accession>
<dbReference type="InterPro" id="IPR001099">
    <property type="entry name" value="Chalcone/stilbene_synt_N"/>
</dbReference>
<comment type="caution">
    <text evidence="5">The sequence shown here is derived from an EMBL/GenBank/DDBJ whole genome shotgun (WGS) entry which is preliminary data.</text>
</comment>
<name>A0ABT7IWJ8_9ACTN</name>
<dbReference type="PANTHER" id="PTHR11877:SF46">
    <property type="entry name" value="TYPE III POLYKETIDE SYNTHASE A"/>
    <property type="match status" value="1"/>
</dbReference>
<evidence type="ECO:0000313" key="6">
    <source>
        <dbReference type="Proteomes" id="UP001241926"/>
    </source>
</evidence>
<organism evidence="5 6">
    <name type="scientific">Streptomyces fuscus</name>
    <dbReference type="NCBI Taxonomy" id="3048495"/>
    <lineage>
        <taxon>Bacteria</taxon>
        <taxon>Bacillati</taxon>
        <taxon>Actinomycetota</taxon>
        <taxon>Actinomycetes</taxon>
        <taxon>Kitasatosporales</taxon>
        <taxon>Streptomycetaceae</taxon>
        <taxon>Streptomyces</taxon>
    </lineage>
</organism>
<evidence type="ECO:0008006" key="7">
    <source>
        <dbReference type="Google" id="ProtNLM"/>
    </source>
</evidence>
<comment type="similarity">
    <text evidence="1">Belongs to the thiolase-like superfamily. Chalcone/stilbene synthases family.</text>
</comment>
<dbReference type="SUPFAM" id="SSF53901">
    <property type="entry name" value="Thiolase-like"/>
    <property type="match status" value="2"/>
</dbReference>
<dbReference type="InterPro" id="IPR012328">
    <property type="entry name" value="Chalcone/stilbene_synt_C"/>
</dbReference>
<keyword evidence="2" id="KW-0808">Transferase</keyword>
<keyword evidence="6" id="KW-1185">Reference proteome</keyword>
<dbReference type="Pfam" id="PF00195">
    <property type="entry name" value="Chal_sti_synt_N"/>
    <property type="match status" value="1"/>
</dbReference>
<dbReference type="Pfam" id="PF02797">
    <property type="entry name" value="Chal_sti_synt_C"/>
    <property type="match status" value="1"/>
</dbReference>
<proteinExistence type="inferred from homology"/>
<feature type="domain" description="Chalcone/stilbene synthase C-terminal" evidence="4">
    <location>
        <begin position="270"/>
        <end position="343"/>
    </location>
</feature>
<dbReference type="InterPro" id="IPR016039">
    <property type="entry name" value="Thiolase-like"/>
</dbReference>
<dbReference type="InterPro" id="IPR011141">
    <property type="entry name" value="Polyketide_synthase_type-III"/>
</dbReference>
<dbReference type="Proteomes" id="UP001241926">
    <property type="component" value="Unassembled WGS sequence"/>
</dbReference>
<feature type="domain" description="Chalcone/stilbene synthase N-terminal" evidence="3">
    <location>
        <begin position="73"/>
        <end position="199"/>
    </location>
</feature>
<dbReference type="PIRSF" id="PIRSF000451">
    <property type="entry name" value="PKS_III"/>
    <property type="match status" value="1"/>
</dbReference>
<sequence length="353" mass="37492">MPVLTAPVVALPRYQVSTDELIDQLVELYADQPRIAAGCRAVRATTIQTRWYTRPPAEWLAKQRPLAEHAREHLNASLELAERAAQGALREAGLLPGDIDAVVVTSATGHTMPGLDVRLVQRLDLRPSVRRIPVTQMGCAGGMFGITTAMELVAARPDDKVLVVCADVFSYYLNHADADMTGLILKGLFADAAGACVVSGSADGPHMELTDSHQCLQFGTQDVVGTRTSDEGLHGYNSPVLAKAIGAMTPKLTEWLEATAPHGGRGMPEFVVSHTGGPKIIDTIAEGLGGPPELFGLTRDSLRDVGNVGSASVLEVMERTFAKPPAEGANGLLLAFGPGIVMYAVRAVWRGDV</sequence>
<protein>
    <recommendedName>
        <fullName evidence="7">PhlD</fullName>
    </recommendedName>
</protein>
<dbReference type="EMBL" id="JASJUS010000008">
    <property type="protein sequence ID" value="MDL2076972.1"/>
    <property type="molecule type" value="Genomic_DNA"/>
</dbReference>
<reference evidence="5 6" key="1">
    <citation type="submission" date="2023-05" db="EMBL/GenBank/DDBJ databases">
        <title>Streptomyces fuscus sp. nov., a brown-black pigment producing actinomyces isolated from dry sand of Sea duck farm.</title>
        <authorList>
            <person name="Xie J."/>
            <person name="Shen N."/>
        </authorList>
    </citation>
    <scope>NUCLEOTIDE SEQUENCE [LARGE SCALE GENOMIC DNA]</scope>
    <source>
        <strain evidence="5 6">GXMU-J15</strain>
    </source>
</reference>
<evidence type="ECO:0000256" key="2">
    <source>
        <dbReference type="ARBA" id="ARBA00022679"/>
    </source>
</evidence>
<dbReference type="RefSeq" id="WP_285432135.1">
    <property type="nucleotide sequence ID" value="NZ_JASJUS010000008.1"/>
</dbReference>
<evidence type="ECO:0000259" key="3">
    <source>
        <dbReference type="Pfam" id="PF00195"/>
    </source>
</evidence>
<evidence type="ECO:0000256" key="1">
    <source>
        <dbReference type="ARBA" id="ARBA00005531"/>
    </source>
</evidence>
<evidence type="ECO:0000313" key="5">
    <source>
        <dbReference type="EMBL" id="MDL2076972.1"/>
    </source>
</evidence>
<dbReference type="PANTHER" id="PTHR11877">
    <property type="entry name" value="HYDROXYMETHYLGLUTARYL-COA SYNTHASE"/>
    <property type="match status" value="1"/>
</dbReference>
<evidence type="ECO:0000259" key="4">
    <source>
        <dbReference type="Pfam" id="PF02797"/>
    </source>
</evidence>
<dbReference type="Gene3D" id="3.40.47.10">
    <property type="match status" value="2"/>
</dbReference>
<gene>
    <name evidence="5" type="ORF">QNN03_11030</name>
</gene>